<dbReference type="SMART" id="SM00729">
    <property type="entry name" value="Elp3"/>
    <property type="match status" value="1"/>
</dbReference>
<sequence>MKGRLVYNIGGEIPQVGTLAFGIVDRGTNVIEVRPTSICALNCIFCSVNAGPLSRVRWAEYVVEPEPLLSALEEVVRYKKTDDVEVHIDGMGDPGHYPHLAQLVRGAKSIKGVALVSMQTRLYMLDREAVQQLANAGLDRFNVSVDALDPALAKKLAGAEWYDVEKALELIKIALEAGINVIISPVWVPGLNDGEMPKIVKWAAENGVGRGQTPVLIQKYIPHKRGRKVEVRPMTWSEFWRKLREMEKELGIPLIPKKGEYNIHKAPELPKPYAVGDTITVEIVARGIFKGEMLGVAVNKRGSAIWDRVVTVAYGGAASDELIGKRARVRVIENAHNIYIARPLRG</sequence>
<evidence type="ECO:0000256" key="1">
    <source>
        <dbReference type="ARBA" id="ARBA00022691"/>
    </source>
</evidence>
<dbReference type="RefSeq" id="WP_116420525.1">
    <property type="nucleotide sequence ID" value="NZ_NMUE01000004.1"/>
</dbReference>
<protein>
    <submittedName>
        <fullName evidence="7">Radical SAM protein</fullName>
    </submittedName>
</protein>
<dbReference type="GO" id="GO:0051536">
    <property type="term" value="F:iron-sulfur cluster binding"/>
    <property type="evidence" value="ECO:0007669"/>
    <property type="project" value="UniProtKB-KW"/>
</dbReference>
<dbReference type="SFLD" id="SFLDG01067">
    <property type="entry name" value="SPASM/twitch_domain_containing"/>
    <property type="match status" value="1"/>
</dbReference>
<dbReference type="PANTHER" id="PTHR11228:SF35">
    <property type="entry name" value="MOLYBDENUM COFACTOR BIOSYNTHESIS PROTEIN A-RELATED"/>
    <property type="match status" value="1"/>
</dbReference>
<evidence type="ECO:0000256" key="3">
    <source>
        <dbReference type="ARBA" id="ARBA00023004"/>
    </source>
</evidence>
<evidence type="ECO:0000259" key="5">
    <source>
        <dbReference type="PROSITE" id="PS51918"/>
    </source>
</evidence>
<dbReference type="InterPro" id="IPR006638">
    <property type="entry name" value="Elp3/MiaA/NifB-like_rSAM"/>
</dbReference>
<proteinExistence type="predicted"/>
<dbReference type="InterPro" id="IPR040088">
    <property type="entry name" value="MJ0103-like"/>
</dbReference>
<evidence type="ECO:0000313" key="9">
    <source>
        <dbReference type="Proteomes" id="UP000257123"/>
    </source>
</evidence>
<keyword evidence="4" id="KW-0411">Iron-sulfur</keyword>
<keyword evidence="2" id="KW-0479">Metal-binding</keyword>
<dbReference type="AlphaFoldDB" id="A0A371R611"/>
<dbReference type="GO" id="GO:0046872">
    <property type="term" value="F:metal ion binding"/>
    <property type="evidence" value="ECO:0007669"/>
    <property type="project" value="UniProtKB-KW"/>
</dbReference>
<name>A0A371R611_9CREN</name>
<dbReference type="Proteomes" id="UP000257123">
    <property type="component" value="Unassembled WGS sequence"/>
</dbReference>
<evidence type="ECO:0000313" key="7">
    <source>
        <dbReference type="EMBL" id="RFA99506.1"/>
    </source>
</evidence>
<dbReference type="SFLD" id="SFLDS00029">
    <property type="entry name" value="Radical_SAM"/>
    <property type="match status" value="1"/>
</dbReference>
<keyword evidence="1" id="KW-0949">S-adenosyl-L-methionine</keyword>
<evidence type="ECO:0000256" key="4">
    <source>
        <dbReference type="ARBA" id="ARBA00023014"/>
    </source>
</evidence>
<dbReference type="Proteomes" id="UP000256877">
    <property type="component" value="Unassembled WGS sequence"/>
</dbReference>
<organism evidence="7 8">
    <name type="scientific">Pyrobaculum aerophilum</name>
    <dbReference type="NCBI Taxonomy" id="13773"/>
    <lineage>
        <taxon>Archaea</taxon>
        <taxon>Thermoproteota</taxon>
        <taxon>Thermoprotei</taxon>
        <taxon>Thermoproteales</taxon>
        <taxon>Thermoproteaceae</taxon>
        <taxon>Pyrobaculum</taxon>
    </lineage>
</organism>
<dbReference type="PROSITE" id="PS51918">
    <property type="entry name" value="RADICAL_SAM"/>
    <property type="match status" value="1"/>
</dbReference>
<evidence type="ECO:0000256" key="2">
    <source>
        <dbReference type="ARBA" id="ARBA00022723"/>
    </source>
</evidence>
<keyword evidence="3" id="KW-0408">Iron</keyword>
<evidence type="ECO:0000313" key="8">
    <source>
        <dbReference type="Proteomes" id="UP000256877"/>
    </source>
</evidence>
<dbReference type="EMBL" id="NMUE01000004">
    <property type="protein sequence ID" value="RFA97693.1"/>
    <property type="molecule type" value="Genomic_DNA"/>
</dbReference>
<evidence type="ECO:0000313" key="6">
    <source>
        <dbReference type="EMBL" id="RFA97693.1"/>
    </source>
</evidence>
<dbReference type="GO" id="GO:0003824">
    <property type="term" value="F:catalytic activity"/>
    <property type="evidence" value="ECO:0007669"/>
    <property type="project" value="InterPro"/>
</dbReference>
<dbReference type="InterPro" id="IPR007197">
    <property type="entry name" value="rSAM"/>
</dbReference>
<dbReference type="InterPro" id="IPR050377">
    <property type="entry name" value="Radical_SAM_PqqE_MftC-like"/>
</dbReference>
<feature type="domain" description="Radical SAM core" evidence="5">
    <location>
        <begin position="25"/>
        <end position="253"/>
    </location>
</feature>
<dbReference type="InterPro" id="IPR058240">
    <property type="entry name" value="rSAM_sf"/>
</dbReference>
<dbReference type="SUPFAM" id="SSF102114">
    <property type="entry name" value="Radical SAM enzymes"/>
    <property type="match status" value="1"/>
</dbReference>
<gene>
    <name evidence="6" type="ORF">CGL51_02165</name>
    <name evidence="7" type="ORF">CGL52_02930</name>
</gene>
<comment type="caution">
    <text evidence="7">The sequence shown here is derived from an EMBL/GenBank/DDBJ whole genome shotgun (WGS) entry which is preliminary data.</text>
</comment>
<dbReference type="PANTHER" id="PTHR11228">
    <property type="entry name" value="RADICAL SAM DOMAIN PROTEIN"/>
    <property type="match status" value="1"/>
</dbReference>
<dbReference type="OrthoDB" id="371936at2157"/>
<dbReference type="EMBL" id="NMUF01000005">
    <property type="protein sequence ID" value="RFA99506.1"/>
    <property type="molecule type" value="Genomic_DNA"/>
</dbReference>
<dbReference type="InterPro" id="IPR013785">
    <property type="entry name" value="Aldolase_TIM"/>
</dbReference>
<dbReference type="Gene3D" id="3.20.20.70">
    <property type="entry name" value="Aldolase class I"/>
    <property type="match status" value="1"/>
</dbReference>
<dbReference type="CDD" id="cd01335">
    <property type="entry name" value="Radical_SAM"/>
    <property type="match status" value="1"/>
</dbReference>
<accession>A0A371R611</accession>
<dbReference type="Pfam" id="PF04055">
    <property type="entry name" value="Radical_SAM"/>
    <property type="match status" value="1"/>
</dbReference>
<dbReference type="SFLD" id="SFLDG01110">
    <property type="entry name" value="Uncharacterised_Radical_SAM_Su"/>
    <property type="match status" value="1"/>
</dbReference>
<reference evidence="8 9" key="1">
    <citation type="submission" date="2017-07" db="EMBL/GenBank/DDBJ databases">
        <title>Draft genome sequence of aerobic hyperthermophilic archaea, Pyrobaculum aerophilum YKB31 and YKB32.</title>
        <authorList>
            <person name="Mochizuki T."/>
            <person name="Berliner A.J."/>
            <person name="Yoshida-Takashima Y."/>
            <person name="Takaki Y."/>
            <person name="Nunoura T."/>
            <person name="Takai K."/>
        </authorList>
    </citation>
    <scope>NUCLEOTIDE SEQUENCE [LARGE SCALE GENOMIC DNA]</scope>
    <source>
        <strain evidence="6 9">YKB31</strain>
        <strain evidence="7 8">YKB32</strain>
    </source>
</reference>